<feature type="transmembrane region" description="Helical" evidence="12">
    <location>
        <begin position="371"/>
        <end position="387"/>
    </location>
</feature>
<feature type="transmembrane region" description="Helical" evidence="12">
    <location>
        <begin position="182"/>
        <end position="200"/>
    </location>
</feature>
<feature type="transmembrane region" description="Helical" evidence="12">
    <location>
        <begin position="116"/>
        <end position="146"/>
    </location>
</feature>
<evidence type="ECO:0000256" key="7">
    <source>
        <dbReference type="ARBA" id="ARBA00023053"/>
    </source>
</evidence>
<keyword evidence="14" id="KW-1185">Reference proteome</keyword>
<comment type="similarity">
    <text evidence="2 11">Belongs to the sodium:solute symporter (SSF) (TC 2.A.21) family.</text>
</comment>
<keyword evidence="7" id="KW-0915">Sodium</keyword>
<evidence type="ECO:0000313" key="14">
    <source>
        <dbReference type="Proteomes" id="UP000516305"/>
    </source>
</evidence>
<evidence type="ECO:0000256" key="12">
    <source>
        <dbReference type="SAM" id="Phobius"/>
    </source>
</evidence>
<evidence type="ECO:0000256" key="4">
    <source>
        <dbReference type="ARBA" id="ARBA00022475"/>
    </source>
</evidence>
<dbReference type="InterPro" id="IPR038377">
    <property type="entry name" value="Na/Glc_symporter_sf"/>
</dbReference>
<feature type="transmembrane region" description="Helical" evidence="12">
    <location>
        <begin position="152"/>
        <end position="170"/>
    </location>
</feature>
<keyword evidence="3" id="KW-0813">Transport</keyword>
<reference evidence="13 14" key="1">
    <citation type="submission" date="2020-08" db="EMBL/GenBank/DDBJ databases">
        <title>Croceimicrobium hydrocarbonivorans gen. nov., sp. nov., a novel marine bacterium isolated from a bacterial consortium that degrades polyethylene terephthalate.</title>
        <authorList>
            <person name="Liu R."/>
        </authorList>
    </citation>
    <scope>NUCLEOTIDE SEQUENCE [LARGE SCALE GENOMIC DNA]</scope>
    <source>
        <strain evidence="13 14">A20-9</strain>
    </source>
</reference>
<dbReference type="AlphaFoldDB" id="A0A7H0VD92"/>
<dbReference type="Gene3D" id="1.20.1730.10">
    <property type="entry name" value="Sodium/glucose cotransporter"/>
    <property type="match status" value="1"/>
</dbReference>
<dbReference type="RefSeq" id="WP_210758224.1">
    <property type="nucleotide sequence ID" value="NZ_CP060139.1"/>
</dbReference>
<dbReference type="InterPro" id="IPR001734">
    <property type="entry name" value="Na/solute_symporter"/>
</dbReference>
<dbReference type="Pfam" id="PF00474">
    <property type="entry name" value="SSF"/>
    <property type="match status" value="1"/>
</dbReference>
<protein>
    <submittedName>
        <fullName evidence="13">Sodium:solute symporter</fullName>
    </submittedName>
</protein>
<evidence type="ECO:0000256" key="8">
    <source>
        <dbReference type="ARBA" id="ARBA00023065"/>
    </source>
</evidence>
<keyword evidence="9 12" id="KW-0472">Membrane</keyword>
<evidence type="ECO:0000256" key="6">
    <source>
        <dbReference type="ARBA" id="ARBA00022989"/>
    </source>
</evidence>
<feature type="transmembrane region" description="Helical" evidence="12">
    <location>
        <begin position="232"/>
        <end position="250"/>
    </location>
</feature>
<sequence>MDATLLIGLIVAYFSLLILISYFTGKSDDNQAFFLGNRQSPWYAVAFGMVGASLSGVTFLSVPGLVANNSFAYMQVVLGYVAGYLVIIQVLLPLYYRLQLTSIYTYLEGRFGRNSYTTGSIFFLISRVIGAAFRLYLIAIVLQTAIFDSLEIPFWLTVVITIILIWVYTFRSGIKTIIWTDTLQTTFMLAAVIITIVTIQQKLIPEGGLLSYINDSDYSRIFFFDDWKSGNYFFKNFLSGMFITIVMTGLDQDMMQKNLSCRSLGDARKNMFWLALTLVVVNFIFLSLGVLLYDFADAQAISFSKPDQLYTQVALSGTLGTTVLILFILGLVAAAYSSADSALTALTTAFCVDILRIEKMEAKQSKRTRKMVHLGFSFVLFLVILIFRQLNDDSVINELFTAAGYTYGPLLGLYAFGLYTKRSVKDKWVPLAAIASPLLAFGIRYYAKEWYQYSMSFEHLIINGLLMFLFLAMLSRKA</sequence>
<evidence type="ECO:0000256" key="10">
    <source>
        <dbReference type="ARBA" id="ARBA00023201"/>
    </source>
</evidence>
<dbReference type="KEGG" id="chyd:H4K34_15110"/>
<evidence type="ECO:0000256" key="1">
    <source>
        <dbReference type="ARBA" id="ARBA00004651"/>
    </source>
</evidence>
<evidence type="ECO:0000256" key="2">
    <source>
        <dbReference type="ARBA" id="ARBA00006434"/>
    </source>
</evidence>
<evidence type="ECO:0000313" key="13">
    <source>
        <dbReference type="EMBL" id="QNR23690.1"/>
    </source>
</evidence>
<evidence type="ECO:0000256" key="11">
    <source>
        <dbReference type="RuleBase" id="RU362091"/>
    </source>
</evidence>
<keyword evidence="5 12" id="KW-0812">Transmembrane</keyword>
<evidence type="ECO:0000256" key="3">
    <source>
        <dbReference type="ARBA" id="ARBA00022448"/>
    </source>
</evidence>
<feature type="transmembrane region" description="Helical" evidence="12">
    <location>
        <begin position="271"/>
        <end position="293"/>
    </location>
</feature>
<evidence type="ECO:0000256" key="9">
    <source>
        <dbReference type="ARBA" id="ARBA00023136"/>
    </source>
</evidence>
<dbReference type="PANTHER" id="PTHR42985">
    <property type="entry name" value="SODIUM-COUPLED MONOCARBOXYLATE TRANSPORTER"/>
    <property type="match status" value="1"/>
</dbReference>
<keyword evidence="8" id="KW-0406">Ion transport</keyword>
<feature type="transmembrane region" description="Helical" evidence="12">
    <location>
        <begin position="428"/>
        <end position="447"/>
    </location>
</feature>
<dbReference type="GO" id="GO:0015293">
    <property type="term" value="F:symporter activity"/>
    <property type="evidence" value="ECO:0007669"/>
    <property type="project" value="TreeGrafter"/>
</dbReference>
<keyword evidence="10" id="KW-0739">Sodium transport</keyword>
<dbReference type="CDD" id="cd10326">
    <property type="entry name" value="SLC5sbd_NIS-like"/>
    <property type="match status" value="1"/>
</dbReference>
<keyword evidence="6 12" id="KW-1133">Transmembrane helix</keyword>
<dbReference type="EMBL" id="CP060139">
    <property type="protein sequence ID" value="QNR23690.1"/>
    <property type="molecule type" value="Genomic_DNA"/>
</dbReference>
<dbReference type="GO" id="GO:0006814">
    <property type="term" value="P:sodium ion transport"/>
    <property type="evidence" value="ECO:0007669"/>
    <property type="project" value="UniProtKB-KW"/>
</dbReference>
<feature type="transmembrane region" description="Helical" evidence="12">
    <location>
        <begin position="313"/>
        <end position="336"/>
    </location>
</feature>
<dbReference type="GO" id="GO:0005886">
    <property type="term" value="C:plasma membrane"/>
    <property type="evidence" value="ECO:0007669"/>
    <property type="project" value="UniProtKB-SubCell"/>
</dbReference>
<feature type="transmembrane region" description="Helical" evidence="12">
    <location>
        <begin position="399"/>
        <end position="416"/>
    </location>
</feature>
<keyword evidence="4" id="KW-1003">Cell membrane</keyword>
<feature type="transmembrane region" description="Helical" evidence="12">
    <location>
        <begin position="453"/>
        <end position="474"/>
    </location>
</feature>
<comment type="subcellular location">
    <subcellularLocation>
        <location evidence="1">Cell membrane</location>
        <topology evidence="1">Multi-pass membrane protein</topology>
    </subcellularLocation>
</comment>
<gene>
    <name evidence="13" type="ORF">H4K34_15110</name>
</gene>
<evidence type="ECO:0000256" key="5">
    <source>
        <dbReference type="ARBA" id="ARBA00022692"/>
    </source>
</evidence>
<feature type="transmembrane region" description="Helical" evidence="12">
    <location>
        <begin position="6"/>
        <end position="23"/>
    </location>
</feature>
<organism evidence="13 14">
    <name type="scientific">Croceimicrobium hydrocarbonivorans</name>
    <dbReference type="NCBI Taxonomy" id="2761580"/>
    <lineage>
        <taxon>Bacteria</taxon>
        <taxon>Pseudomonadati</taxon>
        <taxon>Bacteroidota</taxon>
        <taxon>Flavobacteriia</taxon>
        <taxon>Flavobacteriales</taxon>
        <taxon>Owenweeksiaceae</taxon>
        <taxon>Croceimicrobium</taxon>
    </lineage>
</organism>
<name>A0A7H0VD92_9FLAO</name>
<feature type="transmembrane region" description="Helical" evidence="12">
    <location>
        <begin position="43"/>
        <end position="66"/>
    </location>
</feature>
<dbReference type="PANTHER" id="PTHR42985:SF47">
    <property type="entry name" value="INTEGRAL MEMBRANE TRANSPORT PROTEIN"/>
    <property type="match status" value="1"/>
</dbReference>
<proteinExistence type="inferred from homology"/>
<dbReference type="PROSITE" id="PS50283">
    <property type="entry name" value="NA_SOLUT_SYMP_3"/>
    <property type="match status" value="1"/>
</dbReference>
<dbReference type="Proteomes" id="UP000516305">
    <property type="component" value="Chromosome"/>
</dbReference>
<feature type="transmembrane region" description="Helical" evidence="12">
    <location>
        <begin position="72"/>
        <end position="96"/>
    </location>
</feature>
<dbReference type="InterPro" id="IPR051163">
    <property type="entry name" value="Sodium:Solute_Symporter_SSF"/>
</dbReference>
<accession>A0A7H0VD92</accession>